<dbReference type="EMBL" id="JZWT02000026">
    <property type="protein sequence ID" value="MFB6491246.1"/>
    <property type="molecule type" value="Genomic_DNA"/>
</dbReference>
<gene>
    <name evidence="1" type="ORF">TU35_008455</name>
</gene>
<name>A0ACC6V2U1_9CREN</name>
<reference evidence="1" key="1">
    <citation type="submission" date="2024-07" db="EMBL/GenBank/DDBJ databases">
        <title>Metagenome and Metagenome-Assembled Genomes of Archaea from a hot spring from the geothermal field of Los Azufres, Mexico.</title>
        <authorList>
            <person name="Marin-Paredes R."/>
            <person name="Martinez-Romero E."/>
            <person name="Servin-Garciduenas L.E."/>
        </authorList>
    </citation>
    <scope>NUCLEOTIDE SEQUENCE</scope>
</reference>
<evidence type="ECO:0000313" key="1">
    <source>
        <dbReference type="EMBL" id="MFB6491246.1"/>
    </source>
</evidence>
<sequence>MLKRELLKLLEEDQELREAVRARLGIGELVSSLQALSTSLEKLAESVKAQSSSAAEAAARCEALLRALAQAVEEQNALLREIAKAAAAGSAGAQATAKEAEELKRVLGDQTTAILEELKKQGELLKKVLLGLQLR</sequence>
<accession>A0ACC6V2U1</accession>
<dbReference type="Proteomes" id="UP000033636">
    <property type="component" value="Unassembled WGS sequence"/>
</dbReference>
<protein>
    <submittedName>
        <fullName evidence="1">Uncharacterized protein</fullName>
    </submittedName>
</protein>
<evidence type="ECO:0000313" key="2">
    <source>
        <dbReference type="Proteomes" id="UP000033636"/>
    </source>
</evidence>
<organism evidence="1 2">
    <name type="scientific">Thermoproteus sp. AZ2</name>
    <dbReference type="NCBI Taxonomy" id="1609232"/>
    <lineage>
        <taxon>Archaea</taxon>
        <taxon>Thermoproteota</taxon>
        <taxon>Thermoprotei</taxon>
        <taxon>Thermoproteales</taxon>
        <taxon>Thermoproteaceae</taxon>
        <taxon>Thermoproteus</taxon>
    </lineage>
</organism>
<comment type="caution">
    <text evidence="1">The sequence shown here is derived from an EMBL/GenBank/DDBJ whole genome shotgun (WGS) entry which is preliminary data.</text>
</comment>
<proteinExistence type="predicted"/>